<evidence type="ECO:0000313" key="2">
    <source>
        <dbReference type="Proteomes" id="UP000234681"/>
    </source>
</evidence>
<sequence>MSVYRCDIQISHTPTFLSMNLGNKLSISCCSLYIRKKKKQKQEILLSSQYSTFNLEDWASSMFTTSGQVALPLPQSLESELVTYGCLHYWNNLHQWG</sequence>
<organism evidence="1 2">
    <name type="scientific">Rattus norvegicus</name>
    <name type="common">Rat</name>
    <dbReference type="NCBI Taxonomy" id="10116"/>
    <lineage>
        <taxon>Eukaryota</taxon>
        <taxon>Metazoa</taxon>
        <taxon>Chordata</taxon>
        <taxon>Craniata</taxon>
        <taxon>Vertebrata</taxon>
        <taxon>Euteleostomi</taxon>
        <taxon>Mammalia</taxon>
        <taxon>Eutheria</taxon>
        <taxon>Euarchontoglires</taxon>
        <taxon>Glires</taxon>
        <taxon>Rodentia</taxon>
        <taxon>Myomorpha</taxon>
        <taxon>Muroidea</taxon>
        <taxon>Muridae</taxon>
        <taxon>Murinae</taxon>
        <taxon>Rattus</taxon>
    </lineage>
</organism>
<feature type="non-terminal residue" evidence="1">
    <location>
        <position position="97"/>
    </location>
</feature>
<dbReference type="EMBL" id="CH474070">
    <property type="protein sequence ID" value="EDL91788.1"/>
    <property type="molecule type" value="Genomic_DNA"/>
</dbReference>
<proteinExistence type="predicted"/>
<name>A6KN07_RAT</name>
<evidence type="ECO:0000313" key="1">
    <source>
        <dbReference type="EMBL" id="EDL91788.1"/>
    </source>
</evidence>
<reference evidence="2" key="1">
    <citation type="submission" date="2005-09" db="EMBL/GenBank/DDBJ databases">
        <authorList>
            <person name="Mural R.J."/>
            <person name="Li P.W."/>
            <person name="Adams M.D."/>
            <person name="Amanatides P.G."/>
            <person name="Baden-Tillson H."/>
            <person name="Barnstead M."/>
            <person name="Chin S.H."/>
            <person name="Dew I."/>
            <person name="Evans C.A."/>
            <person name="Ferriera S."/>
            <person name="Flanigan M."/>
            <person name="Fosler C."/>
            <person name="Glodek A."/>
            <person name="Gu Z."/>
            <person name="Holt R.A."/>
            <person name="Jennings D."/>
            <person name="Kraft C.L."/>
            <person name="Lu F."/>
            <person name="Nguyen T."/>
            <person name="Nusskern D.R."/>
            <person name="Pfannkoch C.M."/>
            <person name="Sitter C."/>
            <person name="Sutton G.G."/>
            <person name="Venter J.C."/>
            <person name="Wang Z."/>
            <person name="Woodage T."/>
            <person name="Zheng X.H."/>
            <person name="Zhong F."/>
        </authorList>
    </citation>
    <scope>NUCLEOTIDE SEQUENCE [LARGE SCALE GENOMIC DNA]</scope>
    <source>
        <strain>BN</strain>
        <strain evidence="2">Sprague-Dawley</strain>
    </source>
</reference>
<dbReference type="AlphaFoldDB" id="A6KN07"/>
<gene>
    <name evidence="1" type="ORF">rCG_53364</name>
</gene>
<protein>
    <submittedName>
        <fullName evidence="1">RCG53364</fullName>
    </submittedName>
</protein>
<dbReference type="Proteomes" id="UP000234681">
    <property type="component" value="Chromosome 3"/>
</dbReference>
<accession>A6KN07</accession>